<organism evidence="1 2">
    <name type="scientific">Cylindrobasidium torrendii FP15055 ss-10</name>
    <dbReference type="NCBI Taxonomy" id="1314674"/>
    <lineage>
        <taxon>Eukaryota</taxon>
        <taxon>Fungi</taxon>
        <taxon>Dikarya</taxon>
        <taxon>Basidiomycota</taxon>
        <taxon>Agaricomycotina</taxon>
        <taxon>Agaricomycetes</taxon>
        <taxon>Agaricomycetidae</taxon>
        <taxon>Agaricales</taxon>
        <taxon>Marasmiineae</taxon>
        <taxon>Physalacriaceae</taxon>
        <taxon>Cylindrobasidium</taxon>
    </lineage>
</organism>
<evidence type="ECO:0008006" key="3">
    <source>
        <dbReference type="Google" id="ProtNLM"/>
    </source>
</evidence>
<keyword evidence="2" id="KW-1185">Reference proteome</keyword>
<dbReference type="Gene3D" id="3.60.130.30">
    <property type="match status" value="1"/>
</dbReference>
<feature type="non-terminal residue" evidence="1">
    <location>
        <position position="123"/>
    </location>
</feature>
<evidence type="ECO:0000313" key="2">
    <source>
        <dbReference type="Proteomes" id="UP000054007"/>
    </source>
</evidence>
<sequence length="123" mass="14047">LRKAMPEEDFKVLSAYYDVLPGQASPPLYPFAGYVVNFNIVTRAHRDHHDEGFCLVLALQDGKGGDLVLQEPGIVVRMRSGDCLLFRSANITHFNLHFTGTRMSIVFHSDRDGRSWVRNRNNW</sequence>
<dbReference type="OrthoDB" id="2535938at2759"/>
<dbReference type="AlphaFoldDB" id="A0A0D7AW10"/>
<dbReference type="STRING" id="1314674.A0A0D7AW10"/>
<dbReference type="Proteomes" id="UP000054007">
    <property type="component" value="Unassembled WGS sequence"/>
</dbReference>
<evidence type="ECO:0000313" key="1">
    <source>
        <dbReference type="EMBL" id="KIY61466.1"/>
    </source>
</evidence>
<reference evidence="1 2" key="1">
    <citation type="journal article" date="2015" name="Fungal Genet. Biol.">
        <title>Evolution of novel wood decay mechanisms in Agaricales revealed by the genome sequences of Fistulina hepatica and Cylindrobasidium torrendii.</title>
        <authorList>
            <person name="Floudas D."/>
            <person name="Held B.W."/>
            <person name="Riley R."/>
            <person name="Nagy L.G."/>
            <person name="Koehler G."/>
            <person name="Ransdell A.S."/>
            <person name="Younus H."/>
            <person name="Chow J."/>
            <person name="Chiniquy J."/>
            <person name="Lipzen A."/>
            <person name="Tritt A."/>
            <person name="Sun H."/>
            <person name="Haridas S."/>
            <person name="LaButti K."/>
            <person name="Ohm R.A."/>
            <person name="Kues U."/>
            <person name="Blanchette R.A."/>
            <person name="Grigoriev I.V."/>
            <person name="Minto R.E."/>
            <person name="Hibbett D.S."/>
        </authorList>
    </citation>
    <scope>NUCLEOTIDE SEQUENCE [LARGE SCALE GENOMIC DNA]</scope>
    <source>
        <strain evidence="1 2">FP15055 ss-10</strain>
    </source>
</reference>
<accession>A0A0D7AW10</accession>
<name>A0A0D7AW10_9AGAR</name>
<feature type="non-terminal residue" evidence="1">
    <location>
        <position position="1"/>
    </location>
</feature>
<dbReference type="EMBL" id="KN880937">
    <property type="protein sequence ID" value="KIY61466.1"/>
    <property type="molecule type" value="Genomic_DNA"/>
</dbReference>
<protein>
    <recommendedName>
        <fullName evidence="3">Fe2OG dioxygenase domain-containing protein</fullName>
    </recommendedName>
</protein>
<gene>
    <name evidence="1" type="ORF">CYLTODRAFT_315268</name>
</gene>
<proteinExistence type="predicted"/>